<organism evidence="3">
    <name type="scientific">hydrothermal vent metagenome</name>
    <dbReference type="NCBI Taxonomy" id="652676"/>
    <lineage>
        <taxon>unclassified sequences</taxon>
        <taxon>metagenomes</taxon>
        <taxon>ecological metagenomes</taxon>
    </lineage>
</organism>
<dbReference type="InterPro" id="IPR047691">
    <property type="entry name" value="PelF-like"/>
</dbReference>
<protein>
    <submittedName>
        <fullName evidence="3">Extracellular matrix protein PelF, glycosyltransferase, group 1</fullName>
    </submittedName>
</protein>
<dbReference type="Gene3D" id="3.40.50.2000">
    <property type="entry name" value="Glycogen Phosphorylase B"/>
    <property type="match status" value="2"/>
</dbReference>
<dbReference type="Pfam" id="PF00534">
    <property type="entry name" value="Glycos_transf_1"/>
    <property type="match status" value="1"/>
</dbReference>
<dbReference type="PANTHER" id="PTHR12526">
    <property type="entry name" value="GLYCOSYLTRANSFERASE"/>
    <property type="match status" value="1"/>
</dbReference>
<dbReference type="NCBIfam" id="NF038011">
    <property type="entry name" value="PelF"/>
    <property type="match status" value="1"/>
</dbReference>
<dbReference type="GO" id="GO:0016757">
    <property type="term" value="F:glycosyltransferase activity"/>
    <property type="evidence" value="ECO:0007669"/>
    <property type="project" value="InterPro"/>
</dbReference>
<dbReference type="EMBL" id="FPHC01000031">
    <property type="protein sequence ID" value="SFV53818.1"/>
    <property type="molecule type" value="Genomic_DNA"/>
</dbReference>
<evidence type="ECO:0000259" key="1">
    <source>
        <dbReference type="Pfam" id="PF00534"/>
    </source>
</evidence>
<name>A0A1W1BJX4_9ZZZZ</name>
<gene>
    <name evidence="3" type="ORF">MNB_SV-6-70</name>
</gene>
<dbReference type="InterPro" id="IPR022622">
    <property type="entry name" value="DUF3492"/>
</dbReference>
<evidence type="ECO:0000259" key="2">
    <source>
        <dbReference type="Pfam" id="PF11997"/>
    </source>
</evidence>
<accession>A0A1W1BJX4</accession>
<dbReference type="CDD" id="cd03813">
    <property type="entry name" value="GT4-like"/>
    <property type="match status" value="1"/>
</dbReference>
<feature type="domain" description="DUF3492" evidence="2">
    <location>
        <begin position="11"/>
        <end position="283"/>
    </location>
</feature>
<dbReference type="PANTHER" id="PTHR12526:SF608">
    <property type="entry name" value="PELF"/>
    <property type="match status" value="1"/>
</dbReference>
<sequence length="498" mass="57334">MSIIRESDEIDVLLLGEGTYPYIQGGVSSWIHQLINGMPDLKFGIIFLGSMESEYGEMRYKLPDNLVHIEVHYLFTNDEEPQANRPKDRDDFGSIEELYRWFKTGDGDMPDAMKDIKFYTEKITHHHFLHSEQSWHFITDRYRENCPDLPFVDYFWTVKNIHKPVWVLANIVKDMPKCKILHSPSTGYAGFLASLASYSTGTPFVLTEHGIYTRERKIDMLTADWVSFQKPTLLKKTEEYNYIKKMWVNFFEQIGLFSYKRADYILSLFAGARDIQVRFGADEKKTRVIPNGVDVDGLEQAYLAREEGVPKVITLIGRVVSIKDIKTFIRAMRIVANEIEDVEAWVVGPLDEDEMYADECRYMVETLQLEKNFYFKGFQNIKDILPKTGLLTLTSVSEGMPLTILEGYAAGVPCVATDVGSCRDLIYGSLNDEDIAIGMAGEITTIANPSALAESYIKFLTNEELWKQAQEAALKRVRTFYRQDTFLETYHSIYEEMM</sequence>
<keyword evidence="3" id="KW-0808">Transferase</keyword>
<evidence type="ECO:0000313" key="3">
    <source>
        <dbReference type="EMBL" id="SFV53818.1"/>
    </source>
</evidence>
<proteinExistence type="predicted"/>
<dbReference type="AlphaFoldDB" id="A0A1W1BJX4"/>
<dbReference type="Pfam" id="PF11997">
    <property type="entry name" value="DUF3492"/>
    <property type="match status" value="1"/>
</dbReference>
<feature type="domain" description="Glycosyl transferase family 1" evidence="1">
    <location>
        <begin position="310"/>
        <end position="475"/>
    </location>
</feature>
<dbReference type="InterPro" id="IPR001296">
    <property type="entry name" value="Glyco_trans_1"/>
</dbReference>
<reference evidence="3" key="1">
    <citation type="submission" date="2016-10" db="EMBL/GenBank/DDBJ databases">
        <authorList>
            <person name="de Groot N.N."/>
        </authorList>
    </citation>
    <scope>NUCLEOTIDE SEQUENCE</scope>
</reference>
<dbReference type="SUPFAM" id="SSF53756">
    <property type="entry name" value="UDP-Glycosyltransferase/glycogen phosphorylase"/>
    <property type="match status" value="1"/>
</dbReference>